<accession>A0A7G8BL56</accession>
<dbReference type="EMBL" id="CP060394">
    <property type="protein sequence ID" value="QNI33276.1"/>
    <property type="molecule type" value="Genomic_DNA"/>
</dbReference>
<keyword evidence="2" id="KW-1185">Reference proteome</keyword>
<name>A0A7G8BL56_9BACT</name>
<reference evidence="1 2" key="1">
    <citation type="submission" date="2020-08" db="EMBL/GenBank/DDBJ databases">
        <title>Edaphobacter telluris sp. nov. and Acidobacterium dinghuensis sp. nov., two acidobacteria isolated from forest soil.</title>
        <authorList>
            <person name="Fu J."/>
            <person name="Qiu L."/>
        </authorList>
    </citation>
    <scope>NUCLEOTIDE SEQUENCE [LARGE SCALE GENOMIC DNA]</scope>
    <source>
        <strain evidence="1">4Y35</strain>
    </source>
</reference>
<proteinExistence type="predicted"/>
<evidence type="ECO:0000313" key="1">
    <source>
        <dbReference type="EMBL" id="QNI33276.1"/>
    </source>
</evidence>
<organism evidence="1 2">
    <name type="scientific">Alloacidobacterium dinghuense</name>
    <dbReference type="NCBI Taxonomy" id="2763107"/>
    <lineage>
        <taxon>Bacteria</taxon>
        <taxon>Pseudomonadati</taxon>
        <taxon>Acidobacteriota</taxon>
        <taxon>Terriglobia</taxon>
        <taxon>Terriglobales</taxon>
        <taxon>Acidobacteriaceae</taxon>
        <taxon>Alloacidobacterium</taxon>
    </lineage>
</organism>
<evidence type="ECO:0000313" key="2">
    <source>
        <dbReference type="Proteomes" id="UP000515312"/>
    </source>
</evidence>
<protein>
    <submittedName>
        <fullName evidence="1">Uncharacterized protein</fullName>
    </submittedName>
</protein>
<gene>
    <name evidence="1" type="ORF">H7849_04745</name>
</gene>
<dbReference type="InterPro" id="IPR035383">
    <property type="entry name" value="MauJ"/>
</dbReference>
<dbReference type="Pfam" id="PF17419">
    <property type="entry name" value="MauJ"/>
    <property type="match status" value="1"/>
</dbReference>
<dbReference type="AlphaFoldDB" id="A0A7G8BL56"/>
<dbReference type="RefSeq" id="WP_186744580.1">
    <property type="nucleotide sequence ID" value="NZ_CP060394.1"/>
</dbReference>
<dbReference type="KEGG" id="adin:H7849_04745"/>
<dbReference type="Proteomes" id="UP000515312">
    <property type="component" value="Chromosome"/>
</dbReference>
<sequence>MASFSSTERIRMRGVPGEEQKMLVLFGTTDFPLGSRPISVPGRFRVQFLLARPGRLKFSEREPSFLTNVVGDSHLGIGKPASQRTSDEDIVGMVLQTRGDSWQIEFKCVINDDGYIGKIVVENLPAQDYRHAESVAYQALTPFLSSWSLTLDVPVLIETIQVTDLTTHTDMLRLNAPYVEMTPGAGHTAALSQDFRHYASVYREGMNTNSSFYRFLCFYKIAESIYVRRGDNAKQAKTRGEQPRKYSEDVPLSREAIKGLLGLLYPWRTDWDDDLTMDQILPAEARGKRFKAIRGQYLEPLRDRVAHALMRSGKIETVADRLEDVNAVTKWLPLLRIWVRLLLKIEFPGEFGTSS</sequence>